<proteinExistence type="inferred from homology"/>
<evidence type="ECO:0000256" key="2">
    <source>
        <dbReference type="ARBA" id="ARBA00009348"/>
    </source>
</evidence>
<dbReference type="SUPFAM" id="SSF50939">
    <property type="entry name" value="Sialidases"/>
    <property type="match status" value="1"/>
</dbReference>
<organism evidence="6 7">
    <name type="scientific">Acinetobacter oleivorans</name>
    <dbReference type="NCBI Taxonomy" id="1148157"/>
    <lineage>
        <taxon>Bacteria</taxon>
        <taxon>Pseudomonadati</taxon>
        <taxon>Pseudomonadota</taxon>
        <taxon>Gammaproteobacteria</taxon>
        <taxon>Moraxellales</taxon>
        <taxon>Moraxellaceae</taxon>
        <taxon>Acinetobacter</taxon>
    </lineage>
</organism>
<dbReference type="Proteomes" id="UP000619170">
    <property type="component" value="Unassembled WGS sequence"/>
</dbReference>
<dbReference type="PROSITE" id="PS51257">
    <property type="entry name" value="PROKAR_LIPOPROTEIN"/>
    <property type="match status" value="1"/>
</dbReference>
<protein>
    <recommendedName>
        <fullName evidence="3">exo-alpha-sialidase</fullName>
        <ecNumber evidence="3">3.2.1.18</ecNumber>
    </recommendedName>
</protein>
<dbReference type="PANTHER" id="PTHR10628:SF30">
    <property type="entry name" value="EXO-ALPHA-SIALIDASE"/>
    <property type="match status" value="1"/>
</dbReference>
<keyword evidence="7" id="KW-1185">Reference proteome</keyword>
<feature type="chain" id="PRO_5045127304" description="exo-alpha-sialidase" evidence="4">
    <location>
        <begin position="22"/>
        <end position="395"/>
    </location>
</feature>
<dbReference type="RefSeq" id="WP_192834436.1">
    <property type="nucleotide sequence ID" value="NZ_JADAZL010000006.1"/>
</dbReference>
<comment type="caution">
    <text evidence="6">The sequence shown here is derived from an EMBL/GenBank/DDBJ whole genome shotgun (WGS) entry which is preliminary data.</text>
</comment>
<feature type="domain" description="Sialidase" evidence="5">
    <location>
        <begin position="128"/>
        <end position="337"/>
    </location>
</feature>
<name>A0ABR9NK37_9GAMM</name>
<keyword evidence="4" id="KW-0732">Signal</keyword>
<accession>A0ABR9NK37</accession>
<reference evidence="6 7" key="1">
    <citation type="submission" date="2020-10" db="EMBL/GenBank/DDBJ databases">
        <authorList>
            <person name="Mohd Rani F."/>
        </authorList>
    </citation>
    <scope>NUCLEOTIDE SEQUENCE [LARGE SCALE GENOMIC DNA]</scope>
    <source>
        <strain evidence="6 7">AC1583</strain>
    </source>
</reference>
<dbReference type="InterPro" id="IPR036278">
    <property type="entry name" value="Sialidase_sf"/>
</dbReference>
<dbReference type="Gene3D" id="2.120.10.10">
    <property type="match status" value="1"/>
</dbReference>
<dbReference type="Pfam" id="PF13088">
    <property type="entry name" value="BNR_2"/>
    <property type="match status" value="1"/>
</dbReference>
<evidence type="ECO:0000256" key="3">
    <source>
        <dbReference type="ARBA" id="ARBA00012733"/>
    </source>
</evidence>
<comment type="similarity">
    <text evidence="2">Belongs to the glycosyl hydrolase 33 family.</text>
</comment>
<feature type="signal peptide" evidence="4">
    <location>
        <begin position="1"/>
        <end position="21"/>
    </location>
</feature>
<dbReference type="EMBL" id="JADAZL010000006">
    <property type="protein sequence ID" value="MBE2165248.1"/>
    <property type="molecule type" value="Genomic_DNA"/>
</dbReference>
<evidence type="ECO:0000256" key="4">
    <source>
        <dbReference type="SAM" id="SignalP"/>
    </source>
</evidence>
<evidence type="ECO:0000259" key="5">
    <source>
        <dbReference type="Pfam" id="PF13088"/>
    </source>
</evidence>
<evidence type="ECO:0000313" key="6">
    <source>
        <dbReference type="EMBL" id="MBE2165248.1"/>
    </source>
</evidence>
<dbReference type="EC" id="3.2.1.18" evidence="3"/>
<dbReference type="PANTHER" id="PTHR10628">
    <property type="entry name" value="SIALIDASE"/>
    <property type="match status" value="1"/>
</dbReference>
<dbReference type="InterPro" id="IPR011040">
    <property type="entry name" value="Sialidase"/>
</dbReference>
<evidence type="ECO:0000313" key="7">
    <source>
        <dbReference type="Proteomes" id="UP000619170"/>
    </source>
</evidence>
<evidence type="ECO:0000256" key="1">
    <source>
        <dbReference type="ARBA" id="ARBA00000427"/>
    </source>
</evidence>
<dbReference type="InterPro" id="IPR026856">
    <property type="entry name" value="Sialidase_fam"/>
</dbReference>
<gene>
    <name evidence="6" type="ORF">IIQ43_11985</name>
</gene>
<dbReference type="CDD" id="cd15482">
    <property type="entry name" value="Sialidase_non-viral"/>
    <property type="match status" value="1"/>
</dbReference>
<comment type="catalytic activity">
    <reaction evidence="1">
        <text>Hydrolysis of alpha-(2-&gt;3)-, alpha-(2-&gt;6)-, alpha-(2-&gt;8)- glycosidic linkages of terminal sialic acid residues in oligosaccharides, glycoproteins, glycolipids, colominic acid and synthetic substrates.</text>
        <dbReference type="EC" id="3.2.1.18"/>
    </reaction>
</comment>
<sequence>MKLKITPYISIGLFLNLSLTACVNQTVQPTPASTSIPTNSLIRDDIPVKELTIVEPFTGNKGEIQRIPAILKLKGNRILYFWGGGVKGYDGDITGVKLYKRILQYNSKGQIIDNGKKELFYSSPDLNGVAKQPMLGRTKDGRVILMFNVRQPSLEKNGYRIYKIMLAFSSDEGKTFTKPIEIPNNPIAKTQSLGTTGTILTLPSGRLVCPVYYIDYLNATGMLYSDNSGITWKYGQTFKPAYTAPYEPSITLDENNHIIISARPSNQPYRELLISTDGGETIQDLNLNKELRTPGIGASILYDADNKFFLHSSPTGNARDHYKIQLSFNDTKNWEESYSPFPPSFYIGYSQIIKLDKNSYAVAAEGLMDKFVFNTSENVGIFIFNKKELFDHLSK</sequence>
<reference evidence="7" key="2">
    <citation type="submission" date="2023-07" db="EMBL/GenBank/DDBJ databases">
        <title>Acinetobacter oleivorans assembled AC1583.</title>
        <authorList>
            <person name="Yeo C.C."/>
        </authorList>
    </citation>
    <scope>NUCLEOTIDE SEQUENCE [LARGE SCALE GENOMIC DNA]</scope>
    <source>
        <strain evidence="7">AC1583</strain>
    </source>
</reference>